<dbReference type="Pfam" id="PF02472">
    <property type="entry name" value="ExbD"/>
    <property type="match status" value="1"/>
</dbReference>
<evidence type="ECO:0000256" key="4">
    <source>
        <dbReference type="ARBA" id="ARBA00022989"/>
    </source>
</evidence>
<dbReference type="Gene3D" id="3.30.420.270">
    <property type="match status" value="1"/>
</dbReference>
<evidence type="ECO:0000256" key="3">
    <source>
        <dbReference type="ARBA" id="ARBA00022692"/>
    </source>
</evidence>
<evidence type="ECO:0000313" key="7">
    <source>
        <dbReference type="EMBL" id="KKK65850.1"/>
    </source>
</evidence>
<evidence type="ECO:0000256" key="1">
    <source>
        <dbReference type="ARBA" id="ARBA00004162"/>
    </source>
</evidence>
<sequence length="134" mass="14988">MALGRKRITEDPEIDLTPMLDVVFIMLIFFIVTASFVKESGIDVNRPPITTAPPENSKHQNIIFSITKNNDIWLEGRRIDVRSVRANVERAHAENPKAKVVIEAHPKSKTATFILVSDQAREAGITDIALSTMH</sequence>
<dbReference type="PANTHER" id="PTHR30558">
    <property type="entry name" value="EXBD MEMBRANE COMPONENT OF PMF-DRIVEN MACROMOLECULE IMPORT SYSTEM"/>
    <property type="match status" value="1"/>
</dbReference>
<reference evidence="7" key="1">
    <citation type="journal article" date="2015" name="Nature">
        <title>Complex archaea that bridge the gap between prokaryotes and eukaryotes.</title>
        <authorList>
            <person name="Spang A."/>
            <person name="Saw J.H."/>
            <person name="Jorgensen S.L."/>
            <person name="Zaremba-Niedzwiedzka K."/>
            <person name="Martijn J."/>
            <person name="Lind A.E."/>
            <person name="van Eijk R."/>
            <person name="Schleper C."/>
            <person name="Guy L."/>
            <person name="Ettema T.J."/>
        </authorList>
    </citation>
    <scope>NUCLEOTIDE SEQUENCE</scope>
</reference>
<dbReference type="GO" id="GO:0022857">
    <property type="term" value="F:transmembrane transporter activity"/>
    <property type="evidence" value="ECO:0007669"/>
    <property type="project" value="InterPro"/>
</dbReference>
<keyword evidence="5 6" id="KW-0472">Membrane</keyword>
<name>A0A0F8XX80_9ZZZZ</name>
<dbReference type="GO" id="GO:0005886">
    <property type="term" value="C:plasma membrane"/>
    <property type="evidence" value="ECO:0007669"/>
    <property type="project" value="UniProtKB-SubCell"/>
</dbReference>
<accession>A0A0F8XX80</accession>
<gene>
    <name evidence="7" type="ORF">LCGC14_2970000</name>
</gene>
<evidence type="ECO:0000256" key="6">
    <source>
        <dbReference type="SAM" id="Phobius"/>
    </source>
</evidence>
<organism evidence="7">
    <name type="scientific">marine sediment metagenome</name>
    <dbReference type="NCBI Taxonomy" id="412755"/>
    <lineage>
        <taxon>unclassified sequences</taxon>
        <taxon>metagenomes</taxon>
        <taxon>ecological metagenomes</taxon>
    </lineage>
</organism>
<evidence type="ECO:0008006" key="8">
    <source>
        <dbReference type="Google" id="ProtNLM"/>
    </source>
</evidence>
<keyword evidence="4 6" id="KW-1133">Transmembrane helix</keyword>
<dbReference type="AlphaFoldDB" id="A0A0F8XX80"/>
<keyword evidence="2" id="KW-1003">Cell membrane</keyword>
<feature type="transmembrane region" description="Helical" evidence="6">
    <location>
        <begin position="20"/>
        <end position="37"/>
    </location>
</feature>
<evidence type="ECO:0000256" key="2">
    <source>
        <dbReference type="ARBA" id="ARBA00022475"/>
    </source>
</evidence>
<keyword evidence="3 6" id="KW-0812">Transmembrane</keyword>
<dbReference type="PANTHER" id="PTHR30558:SF13">
    <property type="entry name" value="BIOPOLYMER TRANSPORT PROTEIN EXBD2"/>
    <property type="match status" value="1"/>
</dbReference>
<proteinExistence type="predicted"/>
<comment type="caution">
    <text evidence="7">The sequence shown here is derived from an EMBL/GenBank/DDBJ whole genome shotgun (WGS) entry which is preliminary data.</text>
</comment>
<dbReference type="InterPro" id="IPR003400">
    <property type="entry name" value="ExbD"/>
</dbReference>
<evidence type="ECO:0000256" key="5">
    <source>
        <dbReference type="ARBA" id="ARBA00023136"/>
    </source>
</evidence>
<dbReference type="EMBL" id="LAZR01060357">
    <property type="protein sequence ID" value="KKK65850.1"/>
    <property type="molecule type" value="Genomic_DNA"/>
</dbReference>
<protein>
    <recommendedName>
        <fullName evidence="8">Biopolymer transport protein ExbD/TolR</fullName>
    </recommendedName>
</protein>
<comment type="subcellular location">
    <subcellularLocation>
        <location evidence="1">Cell membrane</location>
        <topology evidence="1">Single-pass membrane protein</topology>
    </subcellularLocation>
</comment>